<keyword evidence="4" id="KW-0804">Transcription</keyword>
<accession>A0A8J5H0N4</accession>
<evidence type="ECO:0000313" key="8">
    <source>
        <dbReference type="EMBL" id="KAG6514266.1"/>
    </source>
</evidence>
<evidence type="ECO:0000256" key="2">
    <source>
        <dbReference type="ARBA" id="ARBA00023015"/>
    </source>
</evidence>
<keyword evidence="9" id="KW-1185">Reference proteome</keyword>
<dbReference type="GO" id="GO:0003677">
    <property type="term" value="F:DNA binding"/>
    <property type="evidence" value="ECO:0007669"/>
    <property type="project" value="UniProtKB-KW"/>
</dbReference>
<feature type="region of interest" description="Disordered" evidence="6">
    <location>
        <begin position="153"/>
        <end position="174"/>
    </location>
</feature>
<dbReference type="EMBL" id="JACMSC010000007">
    <property type="protein sequence ID" value="KAG6514266.1"/>
    <property type="molecule type" value="Genomic_DNA"/>
</dbReference>
<evidence type="ECO:0000256" key="3">
    <source>
        <dbReference type="ARBA" id="ARBA00023125"/>
    </source>
</evidence>
<evidence type="ECO:0000256" key="5">
    <source>
        <dbReference type="ARBA" id="ARBA00023242"/>
    </source>
</evidence>
<dbReference type="AlphaFoldDB" id="A0A8J5H0N4"/>
<comment type="subcellular location">
    <subcellularLocation>
        <location evidence="1">Nucleus</location>
    </subcellularLocation>
</comment>
<evidence type="ECO:0000256" key="6">
    <source>
        <dbReference type="SAM" id="MobiDB-lite"/>
    </source>
</evidence>
<evidence type="ECO:0000313" key="9">
    <source>
        <dbReference type="Proteomes" id="UP000734854"/>
    </source>
</evidence>
<name>A0A8J5H0N4_ZINOF</name>
<gene>
    <name evidence="8" type="ORF">ZIOFF_024613</name>
</gene>
<dbReference type="GO" id="GO:0003700">
    <property type="term" value="F:DNA-binding transcription factor activity"/>
    <property type="evidence" value="ECO:0007669"/>
    <property type="project" value="InterPro"/>
</dbReference>
<dbReference type="InterPro" id="IPR036955">
    <property type="entry name" value="AP2/ERF_dom_sf"/>
</dbReference>
<comment type="caution">
    <text evidence="8">The sequence shown here is derived from an EMBL/GenBank/DDBJ whole genome shotgun (WGS) entry which is preliminary data.</text>
</comment>
<keyword evidence="5" id="KW-0539">Nucleus</keyword>
<feature type="domain" description="AP2/ERF" evidence="7">
    <location>
        <begin position="36"/>
        <end position="84"/>
    </location>
</feature>
<dbReference type="Proteomes" id="UP000734854">
    <property type="component" value="Unassembled WGS sequence"/>
</dbReference>
<evidence type="ECO:0000259" key="7">
    <source>
        <dbReference type="PROSITE" id="PS51032"/>
    </source>
</evidence>
<dbReference type="GO" id="GO:0005634">
    <property type="term" value="C:nucleus"/>
    <property type="evidence" value="ECO:0007669"/>
    <property type="project" value="UniProtKB-SubCell"/>
</dbReference>
<organism evidence="8 9">
    <name type="scientific">Zingiber officinale</name>
    <name type="common">Ginger</name>
    <name type="synonym">Amomum zingiber</name>
    <dbReference type="NCBI Taxonomy" id="94328"/>
    <lineage>
        <taxon>Eukaryota</taxon>
        <taxon>Viridiplantae</taxon>
        <taxon>Streptophyta</taxon>
        <taxon>Embryophyta</taxon>
        <taxon>Tracheophyta</taxon>
        <taxon>Spermatophyta</taxon>
        <taxon>Magnoliopsida</taxon>
        <taxon>Liliopsida</taxon>
        <taxon>Zingiberales</taxon>
        <taxon>Zingiberaceae</taxon>
        <taxon>Zingiber</taxon>
    </lineage>
</organism>
<reference evidence="8 9" key="1">
    <citation type="submission" date="2020-08" db="EMBL/GenBank/DDBJ databases">
        <title>Plant Genome Project.</title>
        <authorList>
            <person name="Zhang R.-G."/>
        </authorList>
    </citation>
    <scope>NUCLEOTIDE SEQUENCE [LARGE SCALE GENOMIC DNA]</scope>
    <source>
        <tissue evidence="8">Rhizome</tissue>
    </source>
</reference>
<keyword evidence="3" id="KW-0238">DNA-binding</keyword>
<protein>
    <recommendedName>
        <fullName evidence="7">AP2/ERF domain-containing protein</fullName>
    </recommendedName>
</protein>
<dbReference type="Gene3D" id="3.30.730.10">
    <property type="entry name" value="AP2/ERF domain"/>
    <property type="match status" value="1"/>
</dbReference>
<keyword evidence="2" id="KW-0805">Transcription regulation</keyword>
<evidence type="ECO:0000256" key="1">
    <source>
        <dbReference type="ARBA" id="ARBA00004123"/>
    </source>
</evidence>
<dbReference type="InterPro" id="IPR001471">
    <property type="entry name" value="AP2/ERF_dom"/>
</dbReference>
<proteinExistence type="predicted"/>
<dbReference type="PROSITE" id="PS51032">
    <property type="entry name" value="AP2_ERF"/>
    <property type="match status" value="1"/>
</dbReference>
<sequence>MYQEVLVGRVEASMAEVVKLVGGGREKKTSHVDREEVRAVATPHRYRLEETDVGHACLGRFAIEIRDPGRRSVWLGTFDSAEAATLRVPWFQGQDQLSLRRRRCCVSHPYSCIPLPSLRSTVEYFGRPRLPAPAFATLSRRCVSQLEKKAKPLPQRIPDNDKNCHSDCGSSTSVVDDERDIASTYRHTLPFDLNLLPSPDDDIQATILCF</sequence>
<evidence type="ECO:0000256" key="4">
    <source>
        <dbReference type="ARBA" id="ARBA00023163"/>
    </source>
</evidence>